<name>A0A7J6DY61_CANSA</name>
<evidence type="ECO:0008006" key="8">
    <source>
        <dbReference type="Google" id="ProtNLM"/>
    </source>
</evidence>
<evidence type="ECO:0000259" key="5">
    <source>
        <dbReference type="Pfam" id="PF25553"/>
    </source>
</evidence>
<gene>
    <name evidence="6" type="ORF">F8388_013200</name>
</gene>
<evidence type="ECO:0000313" key="6">
    <source>
        <dbReference type="EMBL" id="KAF4351095.1"/>
    </source>
</evidence>
<dbReference type="EMBL" id="JAATIP010000348">
    <property type="protein sequence ID" value="KAF4351095.1"/>
    <property type="molecule type" value="Genomic_DNA"/>
</dbReference>
<keyword evidence="3" id="KW-0833">Ubl conjugation pathway</keyword>
<proteinExistence type="predicted"/>
<dbReference type="GO" id="GO:0016567">
    <property type="term" value="P:protein ubiquitination"/>
    <property type="evidence" value="ECO:0007669"/>
    <property type="project" value="UniProtKB-UniPathway"/>
</dbReference>
<dbReference type="PANTHER" id="PTHR31060:SF7">
    <property type="entry name" value="OS06G0129200 PROTEIN"/>
    <property type="match status" value="1"/>
</dbReference>
<evidence type="ECO:0000313" key="7">
    <source>
        <dbReference type="Proteomes" id="UP000525078"/>
    </source>
</evidence>
<organism evidence="6 7">
    <name type="scientific">Cannabis sativa</name>
    <name type="common">Hemp</name>
    <name type="synonym">Marijuana</name>
    <dbReference type="NCBI Taxonomy" id="3483"/>
    <lineage>
        <taxon>Eukaryota</taxon>
        <taxon>Viridiplantae</taxon>
        <taxon>Streptophyta</taxon>
        <taxon>Embryophyta</taxon>
        <taxon>Tracheophyta</taxon>
        <taxon>Spermatophyta</taxon>
        <taxon>Magnoliopsida</taxon>
        <taxon>eudicotyledons</taxon>
        <taxon>Gunneridae</taxon>
        <taxon>Pentapetalae</taxon>
        <taxon>rosids</taxon>
        <taxon>fabids</taxon>
        <taxon>Rosales</taxon>
        <taxon>Cannabaceae</taxon>
        <taxon>Cannabis</taxon>
    </lineage>
</organism>
<feature type="domain" description="At3g05675-like ankyrin-like" evidence="5">
    <location>
        <begin position="215"/>
        <end position="411"/>
    </location>
</feature>
<dbReference type="UniPathway" id="UPA00143"/>
<evidence type="ECO:0000256" key="2">
    <source>
        <dbReference type="ARBA" id="ARBA00004906"/>
    </source>
</evidence>
<dbReference type="AlphaFoldDB" id="A0A7J6DY61"/>
<accession>A0A7J6DY61</accession>
<dbReference type="InterPro" id="IPR038920">
    <property type="entry name" value="At3g05675-like"/>
</dbReference>
<dbReference type="PANTHER" id="PTHR31060">
    <property type="entry name" value="OSJNBA0011J08.25 PROTEIN-RELATED"/>
    <property type="match status" value="1"/>
</dbReference>
<reference evidence="6 7" key="1">
    <citation type="journal article" date="2020" name="bioRxiv">
        <title>Sequence and annotation of 42 cannabis genomes reveals extensive copy number variation in cannabinoid synthesis and pathogen resistance genes.</title>
        <authorList>
            <person name="Mckernan K.J."/>
            <person name="Helbert Y."/>
            <person name="Kane L.T."/>
            <person name="Ebling H."/>
            <person name="Zhang L."/>
            <person name="Liu B."/>
            <person name="Eaton Z."/>
            <person name="Mclaughlin S."/>
            <person name="Kingan S."/>
            <person name="Baybayan P."/>
            <person name="Concepcion G."/>
            <person name="Jordan M."/>
            <person name="Riva A."/>
            <person name="Barbazuk W."/>
            <person name="Harkins T."/>
        </authorList>
    </citation>
    <scope>NUCLEOTIDE SEQUENCE [LARGE SCALE GENOMIC DNA]</scope>
    <source>
        <strain evidence="7">cv. Jamaican Lion 4</strain>
        <tissue evidence="6">Leaf</tissue>
    </source>
</reference>
<evidence type="ECO:0000256" key="1">
    <source>
        <dbReference type="ARBA" id="ARBA00002668"/>
    </source>
</evidence>
<comment type="pathway">
    <text evidence="2">Protein modification; protein ubiquitination.</text>
</comment>
<sequence length="432" mass="48755">MENASIIAKPCKLGELGRKNDTIICLKNKESKPEWFYSHSSILANRSKYFAHQLSLPNTGNLIELQCSEFNYDHHIKLLKLLYLPSHLILDSLNSVASAVGVLELAVSFQCEEIIQCCIQYLEAVPWEDKEEEQILKSVSKLGPVAMPILARIEPVDFTATKNVFMSAVRFAMSINQPCPPFGDELKTSAQEQVEYMLGEDEELPLVTADDEVRSVVIEGLSKLCKSFEDELGSLISDPNLVFETAEEKLLHSLSDLEWMCNILPKMDLMKDFVSNWTEISANVLGVVEDQKLDFLMWGLKIKLIEITAKVLDAVGYGNVILPSPYRAMLLNTWLPYIRKIKPILDSKGNEETGFPYKMDDELCQSIEGAIVSLVLSLPSNDQADIFADWMKADQIRYPDLSEAFEVWCFRTKSAKRRLEGLNKVDNATISL</sequence>
<dbReference type="Gene3D" id="3.30.710.10">
    <property type="entry name" value="Potassium Channel Kv1.1, Chain A"/>
    <property type="match status" value="1"/>
</dbReference>
<comment type="function">
    <text evidence="1">May act as a substrate-specific adapter of an E3 ubiquitin-protein ligase complex (CUL3-RBX1-BTB) which mediates the ubiquitination and subsequent proteasomal degradation of target proteins.</text>
</comment>
<feature type="domain" description="BTB" evidence="4">
    <location>
        <begin position="33"/>
        <end position="123"/>
    </location>
</feature>
<dbReference type="Pfam" id="PF00651">
    <property type="entry name" value="BTB"/>
    <property type="match status" value="1"/>
</dbReference>
<dbReference type="InterPro" id="IPR011333">
    <property type="entry name" value="SKP1/BTB/POZ_sf"/>
</dbReference>
<dbReference type="Pfam" id="PF25553">
    <property type="entry name" value="BTB-POZ_ANK-like"/>
    <property type="match status" value="1"/>
</dbReference>
<comment type="caution">
    <text evidence="6">The sequence shown here is derived from an EMBL/GenBank/DDBJ whole genome shotgun (WGS) entry which is preliminary data.</text>
</comment>
<dbReference type="SUPFAM" id="SSF54695">
    <property type="entry name" value="POZ domain"/>
    <property type="match status" value="1"/>
</dbReference>
<dbReference type="Proteomes" id="UP000525078">
    <property type="component" value="Unassembled WGS sequence"/>
</dbReference>
<dbReference type="InterPro" id="IPR000210">
    <property type="entry name" value="BTB/POZ_dom"/>
</dbReference>
<evidence type="ECO:0000259" key="4">
    <source>
        <dbReference type="Pfam" id="PF00651"/>
    </source>
</evidence>
<protein>
    <recommendedName>
        <fullName evidence="8">BTB/POZ domain-containing protein</fullName>
    </recommendedName>
</protein>
<evidence type="ECO:0000256" key="3">
    <source>
        <dbReference type="ARBA" id="ARBA00022786"/>
    </source>
</evidence>
<dbReference type="InterPro" id="IPR058039">
    <property type="entry name" value="At3g05675-like_ankyrin"/>
</dbReference>